<reference evidence="2 3" key="1">
    <citation type="submission" date="2019-06" db="EMBL/GenBank/DDBJ databases">
        <title>Whole genome shotgun sequence of Microbacterium liquefaciens NBRC 15037.</title>
        <authorList>
            <person name="Hosoyama A."/>
            <person name="Uohara A."/>
            <person name="Ohji S."/>
            <person name="Ichikawa N."/>
        </authorList>
    </citation>
    <scope>NUCLEOTIDE SEQUENCE [LARGE SCALE GENOMIC DNA]</scope>
    <source>
        <strain evidence="2 3">NBRC 15037</strain>
    </source>
</reference>
<keyword evidence="1" id="KW-0472">Membrane</keyword>
<dbReference type="Proteomes" id="UP000317410">
    <property type="component" value="Unassembled WGS sequence"/>
</dbReference>
<proteinExistence type="predicted"/>
<sequence length="142" mass="14626">MLPPSPDLMPRARAERMLVARVIIAVGLALLLVVGAWSTSRGSADVHATLCLASGVSESQGAAPVADGQEATTTIDVLSSSVGICVLAVLGGVALVLVFRRLIAHRTRPLGTRDLGTSSPRRAGPLVIVPALTLTQLSISRT</sequence>
<gene>
    <name evidence="2" type="ORF">MLI01_26000</name>
</gene>
<name>A0A4Y4B766_MICMQ</name>
<dbReference type="EMBL" id="BJNQ01000020">
    <property type="protein sequence ID" value="GEC76455.1"/>
    <property type="molecule type" value="Genomic_DNA"/>
</dbReference>
<evidence type="ECO:0000313" key="2">
    <source>
        <dbReference type="EMBL" id="GEC76455.1"/>
    </source>
</evidence>
<evidence type="ECO:0000313" key="3">
    <source>
        <dbReference type="Proteomes" id="UP000317410"/>
    </source>
</evidence>
<evidence type="ECO:0000256" key="1">
    <source>
        <dbReference type="SAM" id="Phobius"/>
    </source>
</evidence>
<comment type="caution">
    <text evidence="2">The sequence shown here is derived from an EMBL/GenBank/DDBJ whole genome shotgun (WGS) entry which is preliminary data.</text>
</comment>
<keyword evidence="1" id="KW-0812">Transmembrane</keyword>
<protein>
    <submittedName>
        <fullName evidence="2">Uncharacterized protein</fullName>
    </submittedName>
</protein>
<keyword evidence="1" id="KW-1133">Transmembrane helix</keyword>
<feature type="transmembrane region" description="Helical" evidence="1">
    <location>
        <begin position="18"/>
        <end position="37"/>
    </location>
</feature>
<dbReference type="AlphaFoldDB" id="A0A4Y4B766"/>
<dbReference type="RefSeq" id="WP_229779002.1">
    <property type="nucleotide sequence ID" value="NZ_BJNQ01000020.1"/>
</dbReference>
<feature type="transmembrane region" description="Helical" evidence="1">
    <location>
        <begin position="77"/>
        <end position="99"/>
    </location>
</feature>
<organism evidence="2 3">
    <name type="scientific">Microbacterium maritypicum</name>
    <name type="common">Microbacterium liquefaciens</name>
    <dbReference type="NCBI Taxonomy" id="33918"/>
    <lineage>
        <taxon>Bacteria</taxon>
        <taxon>Bacillati</taxon>
        <taxon>Actinomycetota</taxon>
        <taxon>Actinomycetes</taxon>
        <taxon>Micrococcales</taxon>
        <taxon>Microbacteriaceae</taxon>
        <taxon>Microbacterium</taxon>
    </lineage>
</organism>
<accession>A0A4Y4B766</accession>